<evidence type="ECO:0000313" key="3">
    <source>
        <dbReference type="Proteomes" id="UP000054630"/>
    </source>
</evidence>
<name>A0A0V0SJN6_9BILA</name>
<dbReference type="AlphaFoldDB" id="A0A0V0SJN6"/>
<dbReference type="EMBL" id="JYDL01000005">
    <property type="protein sequence ID" value="KRX26858.1"/>
    <property type="molecule type" value="Genomic_DNA"/>
</dbReference>
<dbReference type="OrthoDB" id="5940012at2759"/>
<accession>A0A0V0SJN6</accession>
<keyword evidence="3" id="KW-1185">Reference proteome</keyword>
<organism evidence="2 3">
    <name type="scientific">Trichinella nelsoni</name>
    <dbReference type="NCBI Taxonomy" id="6336"/>
    <lineage>
        <taxon>Eukaryota</taxon>
        <taxon>Metazoa</taxon>
        <taxon>Ecdysozoa</taxon>
        <taxon>Nematoda</taxon>
        <taxon>Enoplea</taxon>
        <taxon>Dorylaimia</taxon>
        <taxon>Trichinellida</taxon>
        <taxon>Trichinellidae</taxon>
        <taxon>Trichinella</taxon>
    </lineage>
</organism>
<dbReference type="Proteomes" id="UP000054630">
    <property type="component" value="Unassembled WGS sequence"/>
</dbReference>
<proteinExistence type="predicted"/>
<comment type="caution">
    <text evidence="2">The sequence shown here is derived from an EMBL/GenBank/DDBJ whole genome shotgun (WGS) entry which is preliminary data.</text>
</comment>
<feature type="compositionally biased region" description="Basic and acidic residues" evidence="1">
    <location>
        <begin position="152"/>
        <end position="165"/>
    </location>
</feature>
<gene>
    <name evidence="2" type="ORF">T07_10461</name>
</gene>
<evidence type="ECO:0000256" key="1">
    <source>
        <dbReference type="SAM" id="MobiDB-lite"/>
    </source>
</evidence>
<evidence type="ECO:0000313" key="2">
    <source>
        <dbReference type="EMBL" id="KRX26858.1"/>
    </source>
</evidence>
<feature type="region of interest" description="Disordered" evidence="1">
    <location>
        <begin position="135"/>
        <end position="165"/>
    </location>
</feature>
<sequence>MHVQLNKEAFASKLLTSERHQEVPMHKNRFLTLLYANNDRHTRCLIVDMNNEERSENVVDTKESADGTKQNKRREKNGLGILRKGEVIPMLEFVFSKKFQCTKTGFYRCSMQIMIAIKRALSSVRKISENAVDTKRNADGTKKEKVKTRVTRRADRGRHEAEQEKTKGICGSPWVPILYVWARDTSKG</sequence>
<reference evidence="2 3" key="1">
    <citation type="submission" date="2015-01" db="EMBL/GenBank/DDBJ databases">
        <title>Evolution of Trichinella species and genotypes.</title>
        <authorList>
            <person name="Korhonen P.K."/>
            <person name="Edoardo P."/>
            <person name="Giuseppe L.R."/>
            <person name="Gasser R.B."/>
        </authorList>
    </citation>
    <scope>NUCLEOTIDE SEQUENCE [LARGE SCALE GENOMIC DNA]</scope>
    <source>
        <strain evidence="2">ISS37</strain>
    </source>
</reference>
<protein>
    <submittedName>
        <fullName evidence="2">Uncharacterized protein</fullName>
    </submittedName>
</protein>